<dbReference type="KEGG" id="cdev:CIGN_0553"/>
<dbReference type="SMART" id="SM00062">
    <property type="entry name" value="PBPb"/>
    <property type="match status" value="1"/>
</dbReference>
<accession>A0A1X9SRL0</accession>
<dbReference type="Proteomes" id="UP000194309">
    <property type="component" value="Chromosome"/>
</dbReference>
<dbReference type="GO" id="GO:0015276">
    <property type="term" value="F:ligand-gated monoatomic ion channel activity"/>
    <property type="evidence" value="ECO:0007669"/>
    <property type="project" value="InterPro"/>
</dbReference>
<dbReference type="OrthoDB" id="5431130at2"/>
<gene>
    <name evidence="2" type="ORF">CIGN_0553</name>
</gene>
<dbReference type="STRING" id="1660064.CIGN_0553"/>
<evidence type="ECO:0000313" key="2">
    <source>
        <dbReference type="EMBL" id="ARQ98850.1"/>
    </source>
</evidence>
<dbReference type="SUPFAM" id="SSF53850">
    <property type="entry name" value="Periplasmic binding protein-like II"/>
    <property type="match status" value="1"/>
</dbReference>
<dbReference type="AlphaFoldDB" id="A0A1X9SRL0"/>
<dbReference type="Gene3D" id="3.40.190.10">
    <property type="entry name" value="Periplasmic binding protein-like II"/>
    <property type="match status" value="2"/>
</dbReference>
<sequence length="241" mass="26223">MKNIFKFLLVIALTAVSLNAKTIIVGSDAEYPPFDYIDENGKIAGFDIDLIDEISKIAGFEYKFTKIGFDALIPALKAGKIDAIAASMSATPERKKSVDFSDPYFFTKNLYLKLATNNSITNKEQLSKLKIGVMLGTVQEGVAHAIKGAKVIPTEGIAGSIMNLKAGKVDVVIVDSSVGFGYLKKNSDIISFLEESDGSDGFAFAFDKGKDSEFLAKFNVGLKEVKENGTYDKLLIKYDLK</sequence>
<proteinExistence type="predicted"/>
<keyword evidence="3" id="KW-1185">Reference proteome</keyword>
<keyword evidence="1" id="KW-0732">Signal</keyword>
<reference evidence="2 3" key="1">
    <citation type="journal article" date="2017" name="Genome Biol. Evol.">
        <title>Comparative Genomic Analysis Identifies a Campylobacter Clade Deficient in Selenium Metabolism.</title>
        <authorList>
            <person name="Miller W.G."/>
            <person name="Yee E."/>
            <person name="Lopes B.S."/>
            <person name="Chapman M.H."/>
            <person name="Huynh S."/>
            <person name="Bono J.L."/>
            <person name="Parker C.T."/>
            <person name="Strachan N.J.C."/>
            <person name="Forbes K.J."/>
        </authorList>
    </citation>
    <scope>NUCLEOTIDE SEQUENCE [LARGE SCALE GENOMIC DNA]</scope>
    <source>
        <strain evidence="2 3">NCTC 13003</strain>
    </source>
</reference>
<name>A0A1X9SRL0_9BACT</name>
<dbReference type="PANTHER" id="PTHR35936">
    <property type="entry name" value="MEMBRANE-BOUND LYTIC MUREIN TRANSGLYCOSYLASE F"/>
    <property type="match status" value="1"/>
</dbReference>
<dbReference type="EMBL" id="CP018788">
    <property type="protein sequence ID" value="ARQ98850.1"/>
    <property type="molecule type" value="Genomic_DNA"/>
</dbReference>
<evidence type="ECO:0000256" key="1">
    <source>
        <dbReference type="ARBA" id="ARBA00022729"/>
    </source>
</evidence>
<dbReference type="PANTHER" id="PTHR35936:SF17">
    <property type="entry name" value="ARGININE-BINDING EXTRACELLULAR PROTEIN ARTP"/>
    <property type="match status" value="1"/>
</dbReference>
<dbReference type="InterPro" id="IPR001638">
    <property type="entry name" value="Solute-binding_3/MltF_N"/>
</dbReference>
<accession>A0A381D8B5</accession>
<dbReference type="GO" id="GO:0016020">
    <property type="term" value="C:membrane"/>
    <property type="evidence" value="ECO:0007669"/>
    <property type="project" value="InterPro"/>
</dbReference>
<protein>
    <submittedName>
        <fullName evidence="2">Amino acid ABC transporter, periplasmic arginine/lysine/histidine-binding protein</fullName>
    </submittedName>
</protein>
<dbReference type="SMART" id="SM00079">
    <property type="entry name" value="PBPe"/>
    <property type="match status" value="1"/>
</dbReference>
<dbReference type="Pfam" id="PF00497">
    <property type="entry name" value="SBP_bac_3"/>
    <property type="match status" value="1"/>
</dbReference>
<organism evidence="2 3">
    <name type="scientific">Campylobacter devanensis</name>
    <dbReference type="NCBI Taxonomy" id="3161138"/>
    <lineage>
        <taxon>Bacteria</taxon>
        <taxon>Pseudomonadati</taxon>
        <taxon>Campylobacterota</taxon>
        <taxon>Epsilonproteobacteria</taxon>
        <taxon>Campylobacterales</taxon>
        <taxon>Campylobacteraceae</taxon>
        <taxon>Campylobacter</taxon>
    </lineage>
</organism>
<dbReference type="InterPro" id="IPR001320">
    <property type="entry name" value="Iontro_rcpt_C"/>
</dbReference>
<evidence type="ECO:0000313" key="3">
    <source>
        <dbReference type="Proteomes" id="UP000194309"/>
    </source>
</evidence>